<dbReference type="InterPro" id="IPR036568">
    <property type="entry name" value="GGCT-like_sf"/>
</dbReference>
<organism evidence="4 5">
    <name type="scientific">Nocardia ninae NBRC 108245</name>
    <dbReference type="NCBI Taxonomy" id="1210091"/>
    <lineage>
        <taxon>Bacteria</taxon>
        <taxon>Bacillati</taxon>
        <taxon>Actinomycetota</taxon>
        <taxon>Actinomycetes</taxon>
        <taxon>Mycobacteriales</taxon>
        <taxon>Nocardiaceae</taxon>
        <taxon>Nocardia</taxon>
    </lineage>
</organism>
<evidence type="ECO:0000256" key="1">
    <source>
        <dbReference type="ARBA" id="ARBA00022679"/>
    </source>
</evidence>
<dbReference type="Proteomes" id="UP000321424">
    <property type="component" value="Unassembled WGS sequence"/>
</dbReference>
<feature type="domain" description="Gamma-glutamylcyclotransferase AIG2-like" evidence="3">
    <location>
        <begin position="23"/>
        <end position="126"/>
    </location>
</feature>
<evidence type="ECO:0000256" key="2">
    <source>
        <dbReference type="ARBA" id="ARBA00030602"/>
    </source>
</evidence>
<reference evidence="4 5" key="1">
    <citation type="submission" date="2019-07" db="EMBL/GenBank/DDBJ databases">
        <title>Whole genome shotgun sequence of Nocardia ninae NBRC 108245.</title>
        <authorList>
            <person name="Hosoyama A."/>
            <person name="Uohara A."/>
            <person name="Ohji S."/>
            <person name="Ichikawa N."/>
        </authorList>
    </citation>
    <scope>NUCLEOTIDE SEQUENCE [LARGE SCALE GENOMIC DNA]</scope>
    <source>
        <strain evidence="4 5">NBRC 108245</strain>
    </source>
</reference>
<dbReference type="InterPro" id="IPR009288">
    <property type="entry name" value="AIG2-like_dom"/>
</dbReference>
<dbReference type="InterPro" id="IPR045038">
    <property type="entry name" value="AIG2-like"/>
</dbReference>
<dbReference type="InterPro" id="IPR013024">
    <property type="entry name" value="GGCT-like"/>
</dbReference>
<evidence type="ECO:0000259" key="3">
    <source>
        <dbReference type="Pfam" id="PF06094"/>
    </source>
</evidence>
<dbReference type="PANTHER" id="PTHR31544">
    <property type="entry name" value="AIG2-LIKE PROTEIN D"/>
    <property type="match status" value="1"/>
</dbReference>
<dbReference type="AlphaFoldDB" id="A0A511MIM0"/>
<dbReference type="Gene3D" id="3.10.490.10">
    <property type="entry name" value="Gamma-glutamyl cyclotransferase-like"/>
    <property type="match status" value="1"/>
</dbReference>
<dbReference type="EMBL" id="BJXA01000037">
    <property type="protein sequence ID" value="GEM40504.1"/>
    <property type="molecule type" value="Genomic_DNA"/>
</dbReference>
<proteinExistence type="predicted"/>
<keyword evidence="1" id="KW-0808">Transferase</keyword>
<keyword evidence="5" id="KW-1185">Reference proteome</keyword>
<comment type="caution">
    <text evidence="4">The sequence shown here is derived from an EMBL/GenBank/DDBJ whole genome shotgun (WGS) entry which is preliminary data.</text>
</comment>
<name>A0A511MIM0_9NOCA</name>
<dbReference type="CDD" id="cd06661">
    <property type="entry name" value="GGCT_like"/>
    <property type="match status" value="1"/>
</dbReference>
<dbReference type="GO" id="GO:0016740">
    <property type="term" value="F:transferase activity"/>
    <property type="evidence" value="ECO:0007669"/>
    <property type="project" value="UniProtKB-KW"/>
</dbReference>
<evidence type="ECO:0000313" key="4">
    <source>
        <dbReference type="EMBL" id="GEM40504.1"/>
    </source>
</evidence>
<dbReference type="Pfam" id="PF06094">
    <property type="entry name" value="GGACT"/>
    <property type="match status" value="1"/>
</dbReference>
<sequence>MRMDSLPPNASRLAEHAGHRHALFVYGTLQFPEVLEVLIGRVPRLQPATAPGWRVATLTDRLYPGLVPAPNGLAHGTVLSGLTAAEWEILDAFEDPEYDLRTIRLADSTAPVWTYIWTSTVAQDDWHPQPFATTHLTQFAAHCLEWRRHL</sequence>
<dbReference type="PANTHER" id="PTHR31544:SF2">
    <property type="entry name" value="AIG2-LIKE PROTEIN D"/>
    <property type="match status" value="1"/>
</dbReference>
<evidence type="ECO:0000313" key="5">
    <source>
        <dbReference type="Proteomes" id="UP000321424"/>
    </source>
</evidence>
<accession>A0A511MIM0</accession>
<protein>
    <recommendedName>
        <fullName evidence="2">Putative gamma-glutamylcyclotransferase</fullName>
    </recommendedName>
</protein>
<dbReference type="SUPFAM" id="SSF110857">
    <property type="entry name" value="Gamma-glutamyl cyclotransferase-like"/>
    <property type="match status" value="1"/>
</dbReference>
<gene>
    <name evidence="4" type="ORF">NN4_50230</name>
</gene>